<evidence type="ECO:0000313" key="2">
    <source>
        <dbReference type="Proteomes" id="UP000267096"/>
    </source>
</evidence>
<name>A0A0M3JKN9_ANISI</name>
<dbReference type="AlphaFoldDB" id="A0A0M3JKN9"/>
<evidence type="ECO:0000313" key="3">
    <source>
        <dbReference type="WBParaSite" id="ASIM_0000821501-mRNA-1"/>
    </source>
</evidence>
<reference evidence="3" key="1">
    <citation type="submission" date="2017-02" db="UniProtKB">
        <authorList>
            <consortium name="WormBaseParasite"/>
        </authorList>
    </citation>
    <scope>IDENTIFICATION</scope>
</reference>
<protein>
    <submittedName>
        <fullName evidence="3">DUF104 domain-containing protein</fullName>
    </submittedName>
</protein>
<dbReference type="OrthoDB" id="5588663at2759"/>
<reference evidence="1 2" key="2">
    <citation type="submission" date="2018-11" db="EMBL/GenBank/DDBJ databases">
        <authorList>
            <consortium name="Pathogen Informatics"/>
        </authorList>
    </citation>
    <scope>NUCLEOTIDE SEQUENCE [LARGE SCALE GENOMIC DNA]</scope>
</reference>
<organism evidence="3">
    <name type="scientific">Anisakis simplex</name>
    <name type="common">Herring worm</name>
    <dbReference type="NCBI Taxonomy" id="6269"/>
    <lineage>
        <taxon>Eukaryota</taxon>
        <taxon>Metazoa</taxon>
        <taxon>Ecdysozoa</taxon>
        <taxon>Nematoda</taxon>
        <taxon>Chromadorea</taxon>
        <taxon>Rhabditida</taxon>
        <taxon>Spirurina</taxon>
        <taxon>Ascaridomorpha</taxon>
        <taxon>Ascaridoidea</taxon>
        <taxon>Anisakidae</taxon>
        <taxon>Anisakis</taxon>
        <taxon>Anisakis simplex complex</taxon>
    </lineage>
</organism>
<dbReference type="Proteomes" id="UP000267096">
    <property type="component" value="Unassembled WGS sequence"/>
</dbReference>
<dbReference type="EMBL" id="UYRR01020513">
    <property type="protein sequence ID" value="VDK30495.1"/>
    <property type="molecule type" value="Genomic_DNA"/>
</dbReference>
<gene>
    <name evidence="1" type="ORF">ASIM_LOCUS7976</name>
</gene>
<dbReference type="WBParaSite" id="ASIM_0000821501-mRNA-1">
    <property type="protein sequence ID" value="ASIM_0000821501-mRNA-1"/>
    <property type="gene ID" value="ASIM_0000821501"/>
</dbReference>
<keyword evidence="2" id="KW-1185">Reference proteome</keyword>
<proteinExistence type="predicted"/>
<accession>A0A0M3JKN9</accession>
<evidence type="ECO:0000313" key="1">
    <source>
        <dbReference type="EMBL" id="VDK30495.1"/>
    </source>
</evidence>
<sequence length="65" mass="7482">MMDRFNEQVTVWFDDDGKEGAIAASVIPAGTITRRAVHKLWLTAINPKVNRNISYSHLMKLNIYY</sequence>